<dbReference type="OrthoDB" id="3056461at2759"/>
<keyword evidence="3" id="KW-1185">Reference proteome</keyword>
<feature type="non-terminal residue" evidence="2">
    <location>
        <position position="1"/>
    </location>
</feature>
<organism evidence="2 3">
    <name type="scientific">Austropuccinia psidii MF-1</name>
    <dbReference type="NCBI Taxonomy" id="1389203"/>
    <lineage>
        <taxon>Eukaryota</taxon>
        <taxon>Fungi</taxon>
        <taxon>Dikarya</taxon>
        <taxon>Basidiomycota</taxon>
        <taxon>Pucciniomycotina</taxon>
        <taxon>Pucciniomycetes</taxon>
        <taxon>Pucciniales</taxon>
        <taxon>Sphaerophragmiaceae</taxon>
        <taxon>Austropuccinia</taxon>
    </lineage>
</organism>
<accession>A0A9Q3PL88</accession>
<dbReference type="AlphaFoldDB" id="A0A9Q3PL88"/>
<gene>
    <name evidence="2" type="ORF">O181_104276</name>
</gene>
<reference evidence="2" key="1">
    <citation type="submission" date="2021-03" db="EMBL/GenBank/DDBJ databases">
        <title>Draft genome sequence of rust myrtle Austropuccinia psidii MF-1, a brazilian biotype.</title>
        <authorList>
            <person name="Quecine M.C."/>
            <person name="Pachon D.M.R."/>
            <person name="Bonatelli M.L."/>
            <person name="Correr F.H."/>
            <person name="Franceschini L.M."/>
            <person name="Leite T.F."/>
            <person name="Margarido G.R.A."/>
            <person name="Almeida C.A."/>
            <person name="Ferrarezi J.A."/>
            <person name="Labate C.A."/>
        </authorList>
    </citation>
    <scope>NUCLEOTIDE SEQUENCE</scope>
    <source>
        <strain evidence="2">MF-1</strain>
    </source>
</reference>
<sequence length="355" mass="40690">FYRKFSNTSQIEDALQEQEGLSIDGEDGLHEFAKKQLQQVNLGQAQNNDDLYNVACRIVAVTMLKQLAVGGAYNKYSINFSFITKTGLFQCAYDHFVHYRMKMGCDKEARIPGSFEAGAARSSSNKNRSRLRDARQAFAIVHKFPKRYCRITDDIASHRDDEEYPKGSKKYAICTSLYCSRQANIFFQNLVAMMAKEDKTNRSRLRVLPKVPVVSQNSDPPKQLPIDFYNVKLFKAQTEMRRRTIPDWNSVAFLENPEESLEGQVHPDEKLSDKGFNKKFREAILKAYPMPVQNDHSEEDSEIENEGGSIDLEAPSVNKDEEDNYFYAPGEYAYDEENESNSEGSDYMMDEVEDV</sequence>
<feature type="region of interest" description="Disordered" evidence="1">
    <location>
        <begin position="293"/>
        <end position="355"/>
    </location>
</feature>
<comment type="caution">
    <text evidence="2">The sequence shown here is derived from an EMBL/GenBank/DDBJ whole genome shotgun (WGS) entry which is preliminary data.</text>
</comment>
<proteinExistence type="predicted"/>
<evidence type="ECO:0000313" key="2">
    <source>
        <dbReference type="EMBL" id="MBW0564561.1"/>
    </source>
</evidence>
<name>A0A9Q3PL88_9BASI</name>
<dbReference type="Proteomes" id="UP000765509">
    <property type="component" value="Unassembled WGS sequence"/>
</dbReference>
<dbReference type="EMBL" id="AVOT02075997">
    <property type="protein sequence ID" value="MBW0564561.1"/>
    <property type="molecule type" value="Genomic_DNA"/>
</dbReference>
<protein>
    <submittedName>
        <fullName evidence="2">Uncharacterized protein</fullName>
    </submittedName>
</protein>
<evidence type="ECO:0000256" key="1">
    <source>
        <dbReference type="SAM" id="MobiDB-lite"/>
    </source>
</evidence>
<evidence type="ECO:0000313" key="3">
    <source>
        <dbReference type="Proteomes" id="UP000765509"/>
    </source>
</evidence>